<dbReference type="EMBL" id="JBEWLZ010000005">
    <property type="protein sequence ID" value="MET1490384.1"/>
    <property type="molecule type" value="Genomic_DNA"/>
</dbReference>
<dbReference type="InterPro" id="IPR004090">
    <property type="entry name" value="Chemotax_Me-accpt_rcpt"/>
</dbReference>
<comment type="similarity">
    <text evidence="6">Belongs to the methyl-accepting chemotaxis (MCP) protein family.</text>
</comment>
<dbReference type="Gene3D" id="1.10.287.950">
    <property type="entry name" value="Methyl-accepting chemotaxis protein"/>
    <property type="match status" value="1"/>
</dbReference>
<organism evidence="11 12">
    <name type="scientific">Uliginosibacterium paludis</name>
    <dbReference type="NCBI Taxonomy" id="1615952"/>
    <lineage>
        <taxon>Bacteria</taxon>
        <taxon>Pseudomonadati</taxon>
        <taxon>Pseudomonadota</taxon>
        <taxon>Betaproteobacteria</taxon>
        <taxon>Rhodocyclales</taxon>
        <taxon>Zoogloeaceae</taxon>
        <taxon>Uliginosibacterium</taxon>
    </lineage>
</organism>
<dbReference type="InterPro" id="IPR024478">
    <property type="entry name" value="HlyB_4HB_MCP"/>
</dbReference>
<keyword evidence="2 8" id="KW-0812">Transmembrane</keyword>
<feature type="domain" description="HAMP" evidence="10">
    <location>
        <begin position="209"/>
        <end position="262"/>
    </location>
</feature>
<gene>
    <name evidence="11" type="ORF">ABVT11_11165</name>
</gene>
<dbReference type="Pfam" id="PF00672">
    <property type="entry name" value="HAMP"/>
    <property type="match status" value="1"/>
</dbReference>
<keyword evidence="12" id="KW-1185">Reference proteome</keyword>
<keyword evidence="4 8" id="KW-0472">Membrane</keyword>
<evidence type="ECO:0000256" key="4">
    <source>
        <dbReference type="ARBA" id="ARBA00023136"/>
    </source>
</evidence>
<dbReference type="PROSITE" id="PS50111">
    <property type="entry name" value="CHEMOTAXIS_TRANSDUC_2"/>
    <property type="match status" value="1"/>
</dbReference>
<evidence type="ECO:0000256" key="8">
    <source>
        <dbReference type="SAM" id="Phobius"/>
    </source>
</evidence>
<dbReference type="Pfam" id="PF00015">
    <property type="entry name" value="MCPsignal"/>
    <property type="match status" value="1"/>
</dbReference>
<evidence type="ECO:0000256" key="5">
    <source>
        <dbReference type="ARBA" id="ARBA00023224"/>
    </source>
</evidence>
<evidence type="ECO:0000256" key="6">
    <source>
        <dbReference type="ARBA" id="ARBA00029447"/>
    </source>
</evidence>
<dbReference type="SUPFAM" id="SSF58104">
    <property type="entry name" value="Methyl-accepting chemotaxis protein (MCP) signaling domain"/>
    <property type="match status" value="1"/>
</dbReference>
<evidence type="ECO:0000313" key="11">
    <source>
        <dbReference type="EMBL" id="MET1490384.1"/>
    </source>
</evidence>
<evidence type="ECO:0000256" key="3">
    <source>
        <dbReference type="ARBA" id="ARBA00022989"/>
    </source>
</evidence>
<proteinExistence type="inferred from homology"/>
<name>A0ABV2CR51_9RHOO</name>
<dbReference type="CDD" id="cd06225">
    <property type="entry name" value="HAMP"/>
    <property type="match status" value="1"/>
</dbReference>
<evidence type="ECO:0000256" key="1">
    <source>
        <dbReference type="ARBA" id="ARBA00004141"/>
    </source>
</evidence>
<dbReference type="InterPro" id="IPR003660">
    <property type="entry name" value="HAMP_dom"/>
</dbReference>
<evidence type="ECO:0000256" key="7">
    <source>
        <dbReference type="PROSITE-ProRule" id="PRU00284"/>
    </source>
</evidence>
<evidence type="ECO:0000313" key="12">
    <source>
        <dbReference type="Proteomes" id="UP001548590"/>
    </source>
</evidence>
<sequence>MKLTIVKRLWIMMALASFSLLVVGGVGLWYGGRVDAALTDVNQDTVPSLNAGAVMGVLMTRVQGTVLNHILNTDQSRMTILDQTIAGQFKAIDAAFSRYELLISDEEDKKLFEACVKARNDFREIADKVLEYSRRNENDTARLMAERQLIPAGQVASDAVKAIAEFNAKRAEDGGALAEREGARARTLMSIVIVCAILLTGVIGFMLLRSIRNGLASVQERVAHIQRERDFTTRIPVNGDDELGQTARALNQLLETMQQNLRSIADSAQAVAGASSRMATTSDQVATASHAQSSAASSMAAAVEQMTVSIAHVGDRAAEARALSNESGRLAGEGEEVIGKTVADINAIAGSVNQASGSIRELGEQSERISSVVAVIREVADQTNLLALNAAIEAARAGEQGRGFAVVADEVRKLAERTALSTQEISAMVESVRSGARAAVERMQAAVDSVGVGVGRAEGASTSIRGIGSASRDAVNMVSEITDAIREQGTTSTAIAQQVERIAQMSEESSAAAGESADAARELDRLAESMQKIVATYRL</sequence>
<dbReference type="Pfam" id="PF12729">
    <property type="entry name" value="4HB_MCP_1"/>
    <property type="match status" value="1"/>
</dbReference>
<accession>A0ABV2CR51</accession>
<protein>
    <submittedName>
        <fullName evidence="11">Methyl-accepting chemotaxis protein</fullName>
    </submittedName>
</protein>
<dbReference type="Proteomes" id="UP001548590">
    <property type="component" value="Unassembled WGS sequence"/>
</dbReference>
<dbReference type="InterPro" id="IPR004089">
    <property type="entry name" value="MCPsignal_dom"/>
</dbReference>
<comment type="caution">
    <text evidence="11">The sequence shown here is derived from an EMBL/GenBank/DDBJ whole genome shotgun (WGS) entry which is preliminary data.</text>
</comment>
<keyword evidence="3 8" id="KW-1133">Transmembrane helix</keyword>
<keyword evidence="5 7" id="KW-0807">Transducer</keyword>
<evidence type="ECO:0000259" key="9">
    <source>
        <dbReference type="PROSITE" id="PS50111"/>
    </source>
</evidence>
<feature type="transmembrane region" description="Helical" evidence="8">
    <location>
        <begin position="188"/>
        <end position="208"/>
    </location>
</feature>
<evidence type="ECO:0000259" key="10">
    <source>
        <dbReference type="PROSITE" id="PS50885"/>
    </source>
</evidence>
<reference evidence="11 12" key="1">
    <citation type="submission" date="2024-07" db="EMBL/GenBank/DDBJ databases">
        <title>Uliginosibacterium paludis KCTC:42655.</title>
        <authorList>
            <person name="Kim M.K."/>
        </authorList>
    </citation>
    <scope>NUCLEOTIDE SEQUENCE [LARGE SCALE GENOMIC DNA]</scope>
    <source>
        <strain evidence="11 12">KCTC 42655</strain>
    </source>
</reference>
<dbReference type="PANTHER" id="PTHR32089:SF119">
    <property type="entry name" value="METHYL-ACCEPTING CHEMOTAXIS PROTEIN CTPL"/>
    <property type="match status" value="1"/>
</dbReference>
<evidence type="ECO:0000256" key="2">
    <source>
        <dbReference type="ARBA" id="ARBA00022692"/>
    </source>
</evidence>
<dbReference type="CDD" id="cd19411">
    <property type="entry name" value="MCP2201-like_sensor"/>
    <property type="match status" value="1"/>
</dbReference>
<dbReference type="RefSeq" id="WP_345929100.1">
    <property type="nucleotide sequence ID" value="NZ_JBDIVF010000008.1"/>
</dbReference>
<dbReference type="InterPro" id="IPR047347">
    <property type="entry name" value="YvaQ-like_sensor"/>
</dbReference>
<dbReference type="PRINTS" id="PR00260">
    <property type="entry name" value="CHEMTRNSDUCR"/>
</dbReference>
<dbReference type="PROSITE" id="PS50885">
    <property type="entry name" value="HAMP"/>
    <property type="match status" value="1"/>
</dbReference>
<dbReference type="PANTHER" id="PTHR32089">
    <property type="entry name" value="METHYL-ACCEPTING CHEMOTAXIS PROTEIN MCPB"/>
    <property type="match status" value="1"/>
</dbReference>
<feature type="transmembrane region" description="Helical" evidence="8">
    <location>
        <begin position="9"/>
        <end position="31"/>
    </location>
</feature>
<dbReference type="SMART" id="SM00283">
    <property type="entry name" value="MA"/>
    <property type="match status" value="1"/>
</dbReference>
<dbReference type="SMART" id="SM00304">
    <property type="entry name" value="HAMP"/>
    <property type="match status" value="1"/>
</dbReference>
<feature type="domain" description="Methyl-accepting transducer" evidence="9">
    <location>
        <begin position="267"/>
        <end position="503"/>
    </location>
</feature>
<comment type="subcellular location">
    <subcellularLocation>
        <location evidence="1">Membrane</location>
        <topology evidence="1">Multi-pass membrane protein</topology>
    </subcellularLocation>
</comment>
<dbReference type="CDD" id="cd11386">
    <property type="entry name" value="MCP_signal"/>
    <property type="match status" value="1"/>
</dbReference>